<dbReference type="SUPFAM" id="SSF52402">
    <property type="entry name" value="Adenine nucleotide alpha hydrolases-like"/>
    <property type="match status" value="1"/>
</dbReference>
<dbReference type="RefSeq" id="WP_148918151.1">
    <property type="nucleotide sequence ID" value="NZ_VTAV01000002.1"/>
</dbReference>
<dbReference type="Gene3D" id="3.40.50.620">
    <property type="entry name" value="HUPs"/>
    <property type="match status" value="1"/>
</dbReference>
<dbReference type="EMBL" id="VTAV01000002">
    <property type="protein sequence ID" value="TYR37410.1"/>
    <property type="molecule type" value="Genomic_DNA"/>
</dbReference>
<gene>
    <name evidence="1" type="ORF">FXV77_05235</name>
</gene>
<comment type="caution">
    <text evidence="1">The sequence shown here is derived from an EMBL/GenBank/DDBJ whole genome shotgun (WGS) entry which is preliminary data.</text>
</comment>
<dbReference type="AlphaFoldDB" id="A0A5D4HEZ8"/>
<evidence type="ECO:0000313" key="2">
    <source>
        <dbReference type="Proteomes" id="UP000322362"/>
    </source>
</evidence>
<protein>
    <recommendedName>
        <fullName evidence="3">Phosphoadenosine phosphosulfate reductase family protein</fullName>
    </recommendedName>
</protein>
<reference evidence="1 2" key="1">
    <citation type="submission" date="2019-08" db="EMBL/GenBank/DDBJ databases">
        <title>Phlebobacter frassis gen. nov. sp. nov., a new member of family Sphingobacteriaceae isolated from sand fly rearing media.</title>
        <authorList>
            <person name="Kakumanu M.L."/>
            <person name="Marayati B.F."/>
            <person name="Wada-Katsumata A."/>
            <person name="Wasserberg G."/>
            <person name="Schal C."/>
            <person name="Apperson C.S."/>
            <person name="Ponnusamy L."/>
        </authorList>
    </citation>
    <scope>NUCLEOTIDE SEQUENCE [LARGE SCALE GENOMIC DNA]</scope>
    <source>
        <strain evidence="1 2">SSI9</strain>
    </source>
</reference>
<name>A0A5D4HEZ8_9SPHI</name>
<evidence type="ECO:0008006" key="3">
    <source>
        <dbReference type="Google" id="ProtNLM"/>
    </source>
</evidence>
<dbReference type="Proteomes" id="UP000322362">
    <property type="component" value="Unassembled WGS sequence"/>
</dbReference>
<accession>A0A5D4HEZ8</accession>
<evidence type="ECO:0000313" key="1">
    <source>
        <dbReference type="EMBL" id="TYR37410.1"/>
    </source>
</evidence>
<organism evidence="1 2">
    <name type="scientific">Sphingobacterium phlebotomi</name>
    <dbReference type="NCBI Taxonomy" id="2605433"/>
    <lineage>
        <taxon>Bacteria</taxon>
        <taxon>Pseudomonadati</taxon>
        <taxon>Bacteroidota</taxon>
        <taxon>Sphingobacteriia</taxon>
        <taxon>Sphingobacteriales</taxon>
        <taxon>Sphingobacteriaceae</taxon>
        <taxon>Sphingobacterium</taxon>
    </lineage>
</organism>
<sequence>MMTKVISLGLGVQSTALYYMASMKEMPTANVAIFSDTGRESTATYSYLEYLKNWQKQNNGIKIAVVKDKNLYQDLIYKSNSTRFASIPAFTSSATGKVGMLRRQCTGDYKIRQVDDYIRDHVYKLPKRARRPQTDVCIGITLDEAERMSIPRERWKVNVYPFLGLKVDSWGNVERIPWAVPRDRKNIMEWYKQKNLPIPPKSACVFCPYQSDHTWAMRKLHAPEDFAAAVRVDEAIRNSTQQGIKNPVYLHRSCVPLSEVEFNITETVEWGECSGTCHT</sequence>
<keyword evidence="2" id="KW-1185">Reference proteome</keyword>
<proteinExistence type="predicted"/>
<dbReference type="InterPro" id="IPR014729">
    <property type="entry name" value="Rossmann-like_a/b/a_fold"/>
</dbReference>